<dbReference type="PANTHER" id="PTHR47354:SF5">
    <property type="entry name" value="PROTEIN RFBI"/>
    <property type="match status" value="1"/>
</dbReference>
<dbReference type="SUPFAM" id="SSF52343">
    <property type="entry name" value="Ferredoxin reductase-like, C-terminal NADP-linked domain"/>
    <property type="match status" value="1"/>
</dbReference>
<evidence type="ECO:0000313" key="4">
    <source>
        <dbReference type="EMBL" id="MEX1662249.1"/>
    </source>
</evidence>
<dbReference type="PRINTS" id="PR00410">
    <property type="entry name" value="PHEHYDRXLASE"/>
</dbReference>
<dbReference type="PANTHER" id="PTHR47354">
    <property type="entry name" value="NADH OXIDOREDUCTASE HCR"/>
    <property type="match status" value="1"/>
</dbReference>
<evidence type="ECO:0000313" key="5">
    <source>
        <dbReference type="Proteomes" id="UP001557465"/>
    </source>
</evidence>
<feature type="transmembrane region" description="Helical" evidence="2">
    <location>
        <begin position="45"/>
        <end position="63"/>
    </location>
</feature>
<dbReference type="RefSeq" id="WP_368392086.1">
    <property type="nucleotide sequence ID" value="NZ_JBFRYC010000006.1"/>
</dbReference>
<sequence length="505" mass="55360">MMTLISRVLNGTTMYRLMIYYLGALFVAGLGLAVAGATFMSPSSLLFSLVVTFVSAWGTNRLFGYVLRLPLNAESVHITALILVLIMPPAVPSEPMSILGVVVASVVAIGSKFVLTIGHKHIFNPVAIGAVAAGLLVNQPAVWWVGGSPTLLPLVVIGGLLVTHKVQRLGMIASYLLANLAAVVLTTPPEMLGMGLQQGLIYSPLFFAGFAMLTEPLTAAHGRWSRHIYAILVGALSSPNIHIANFYFSPELAFLVANLYAWAASPKGRFRLELLHVERIAADCYDYVFRSDRRLNFRAGQYLDWTLGVRKPDNRGNRRTFTIASSPSEDHVRLGVKFYSGPSAFKQHLCEMSPGDAIYGSQIAGTFTLPRNPRRKILLIAGGIGITPFRSMIQDLLDRGEQRDIILLYGNRQAEDIAYMPLLARAERELGLRVIHAVSQAEARLDNLHPGRIDAQLMAREVPDIAERYIYVSGPTSMVSTFRKALRSCGASRRRIHTDLFPGFG</sequence>
<feature type="transmembrane region" description="Helical" evidence="2">
    <location>
        <begin position="169"/>
        <end position="187"/>
    </location>
</feature>
<dbReference type="InterPro" id="IPR001433">
    <property type="entry name" value="OxRdtase_FAD/NAD-bd"/>
</dbReference>
<keyword evidence="5" id="KW-1185">Reference proteome</keyword>
<dbReference type="SUPFAM" id="SSF63380">
    <property type="entry name" value="Riboflavin synthase domain-like"/>
    <property type="match status" value="1"/>
</dbReference>
<proteinExistence type="predicted"/>
<feature type="transmembrane region" description="Helical" evidence="2">
    <location>
        <begin position="20"/>
        <end position="39"/>
    </location>
</feature>
<dbReference type="InterPro" id="IPR017938">
    <property type="entry name" value="Riboflavin_synthase-like_b-brl"/>
</dbReference>
<comment type="caution">
    <text evidence="4">The sequence shown here is derived from an EMBL/GenBank/DDBJ whole genome shotgun (WGS) entry which is preliminary data.</text>
</comment>
<dbReference type="PROSITE" id="PS51384">
    <property type="entry name" value="FAD_FR"/>
    <property type="match status" value="1"/>
</dbReference>
<evidence type="ECO:0000259" key="3">
    <source>
        <dbReference type="PROSITE" id="PS51384"/>
    </source>
</evidence>
<dbReference type="Proteomes" id="UP001557465">
    <property type="component" value="Unassembled WGS sequence"/>
</dbReference>
<dbReference type="CDD" id="cd00322">
    <property type="entry name" value="FNR_like"/>
    <property type="match status" value="1"/>
</dbReference>
<dbReference type="Pfam" id="PF00175">
    <property type="entry name" value="NAD_binding_1"/>
    <property type="match status" value="1"/>
</dbReference>
<evidence type="ECO:0000256" key="1">
    <source>
        <dbReference type="ARBA" id="ARBA00034078"/>
    </source>
</evidence>
<organism evidence="4 5">
    <name type="scientific">Thioclava arctica</name>
    <dbReference type="NCBI Taxonomy" id="3238301"/>
    <lineage>
        <taxon>Bacteria</taxon>
        <taxon>Pseudomonadati</taxon>
        <taxon>Pseudomonadota</taxon>
        <taxon>Alphaproteobacteria</taxon>
        <taxon>Rhodobacterales</taxon>
        <taxon>Paracoccaceae</taxon>
        <taxon>Thioclava</taxon>
    </lineage>
</organism>
<gene>
    <name evidence="4" type="ORF">AB4874_11415</name>
</gene>
<comment type="cofactor">
    <cofactor evidence="1">
        <name>[2Fe-2S] cluster</name>
        <dbReference type="ChEBI" id="CHEBI:190135"/>
    </cofactor>
</comment>
<feature type="transmembrane region" description="Helical" evidence="2">
    <location>
        <begin position="143"/>
        <end position="162"/>
    </location>
</feature>
<keyword evidence="2" id="KW-0472">Membrane</keyword>
<accession>A0ABV3TLM9</accession>
<reference evidence="4 5" key="1">
    <citation type="journal article" date="2011" name="Int. J. Syst. Evol. Microbiol.">
        <title>Zhongshania antarctica gen. nov., sp. nov. and Zhongshania guokunii sp. nov., gammaproteobacteria respectively isolated from coastal attached (fast) ice and surface seawater of the Antarctic.</title>
        <authorList>
            <person name="Li H.J."/>
            <person name="Zhang X.Y."/>
            <person name="Chen C.X."/>
            <person name="Zhang Y.J."/>
            <person name="Gao Z.M."/>
            <person name="Yu Y."/>
            <person name="Chen X.L."/>
            <person name="Chen B."/>
            <person name="Zhang Y.Z."/>
        </authorList>
    </citation>
    <scope>NUCLEOTIDE SEQUENCE [LARGE SCALE GENOMIC DNA]</scope>
    <source>
        <strain evidence="4 5">15-R06ZXC-3</strain>
    </source>
</reference>
<dbReference type="PRINTS" id="PR00371">
    <property type="entry name" value="FPNCR"/>
</dbReference>
<feature type="transmembrane region" description="Helical" evidence="2">
    <location>
        <begin position="229"/>
        <end position="248"/>
    </location>
</feature>
<feature type="transmembrane region" description="Helical" evidence="2">
    <location>
        <begin position="199"/>
        <end position="217"/>
    </location>
</feature>
<dbReference type="Gene3D" id="2.40.30.10">
    <property type="entry name" value="Translation factors"/>
    <property type="match status" value="1"/>
</dbReference>
<dbReference type="InterPro" id="IPR017927">
    <property type="entry name" value="FAD-bd_FR_type"/>
</dbReference>
<feature type="transmembrane region" description="Helical" evidence="2">
    <location>
        <begin position="75"/>
        <end position="91"/>
    </location>
</feature>
<dbReference type="EMBL" id="JBFRYC010000006">
    <property type="protein sequence ID" value="MEX1662249.1"/>
    <property type="molecule type" value="Genomic_DNA"/>
</dbReference>
<dbReference type="Gene3D" id="3.40.50.80">
    <property type="entry name" value="Nucleotide-binding domain of ferredoxin-NADP reductase (FNR) module"/>
    <property type="match status" value="1"/>
</dbReference>
<feature type="transmembrane region" description="Helical" evidence="2">
    <location>
        <begin position="97"/>
        <end position="115"/>
    </location>
</feature>
<dbReference type="InterPro" id="IPR050415">
    <property type="entry name" value="MRET"/>
</dbReference>
<keyword evidence="2" id="KW-1133">Transmembrane helix</keyword>
<evidence type="ECO:0000256" key="2">
    <source>
        <dbReference type="SAM" id="Phobius"/>
    </source>
</evidence>
<feature type="transmembrane region" description="Helical" evidence="2">
    <location>
        <begin position="122"/>
        <end position="137"/>
    </location>
</feature>
<keyword evidence="2" id="KW-0812">Transmembrane</keyword>
<protein>
    <recommendedName>
        <fullName evidence="3">FAD-binding FR-type domain-containing protein</fullName>
    </recommendedName>
</protein>
<feature type="domain" description="FAD-binding FR-type" evidence="3">
    <location>
        <begin position="267"/>
        <end position="370"/>
    </location>
</feature>
<name>A0ABV3TLM9_9RHOB</name>
<dbReference type="InterPro" id="IPR039261">
    <property type="entry name" value="FNR_nucleotide-bd"/>
</dbReference>
<dbReference type="InterPro" id="IPR001709">
    <property type="entry name" value="Flavoprot_Pyr_Nucl_cyt_Rdtase"/>
</dbReference>